<protein>
    <submittedName>
        <fullName evidence="2">DUF6783 domain-containing protein</fullName>
    </submittedName>
</protein>
<dbReference type="InterPro" id="IPR046710">
    <property type="entry name" value="DUF6783"/>
</dbReference>
<dbReference type="Pfam" id="PF20574">
    <property type="entry name" value="DUF6783"/>
    <property type="match status" value="1"/>
</dbReference>
<sequence>MFGPNSVNVARYASLIGTKSPTKWNAQLTESNFQTRPSNSPQTHTPGCRVPPPPAHTGGLYPLHPGPSSSTSERIWLYAGESAD</sequence>
<dbReference type="Proteomes" id="UP001454086">
    <property type="component" value="Unassembled WGS sequence"/>
</dbReference>
<dbReference type="RefSeq" id="WP_349119772.1">
    <property type="nucleotide sequence ID" value="NZ_JBBMFM010000358.1"/>
</dbReference>
<comment type="caution">
    <text evidence="2">The sequence shown here is derived from an EMBL/GenBank/DDBJ whole genome shotgun (WGS) entry which is preliminary data.</text>
</comment>
<accession>A0ABV1DHS7</accession>
<proteinExistence type="predicted"/>
<gene>
    <name evidence="2" type="ORF">WMQ36_30665</name>
</gene>
<evidence type="ECO:0000313" key="3">
    <source>
        <dbReference type="Proteomes" id="UP001454086"/>
    </source>
</evidence>
<organism evidence="2 3">
    <name type="scientific">Enterocloster hominis</name>
    <name type="common">ex Hitch et al. 2024</name>
    <dbReference type="NCBI Taxonomy" id="1917870"/>
    <lineage>
        <taxon>Bacteria</taxon>
        <taxon>Bacillati</taxon>
        <taxon>Bacillota</taxon>
        <taxon>Clostridia</taxon>
        <taxon>Lachnospirales</taxon>
        <taxon>Lachnospiraceae</taxon>
        <taxon>Enterocloster</taxon>
    </lineage>
</organism>
<feature type="region of interest" description="Disordered" evidence="1">
    <location>
        <begin position="31"/>
        <end position="84"/>
    </location>
</feature>
<dbReference type="EMBL" id="JBBMFM010000358">
    <property type="protein sequence ID" value="MEQ2429333.1"/>
    <property type="molecule type" value="Genomic_DNA"/>
</dbReference>
<keyword evidence="3" id="KW-1185">Reference proteome</keyword>
<evidence type="ECO:0000313" key="2">
    <source>
        <dbReference type="EMBL" id="MEQ2429333.1"/>
    </source>
</evidence>
<name>A0ABV1DHS7_9FIRM</name>
<reference evidence="2 3" key="1">
    <citation type="submission" date="2024-03" db="EMBL/GenBank/DDBJ databases">
        <title>Human intestinal bacterial collection.</title>
        <authorList>
            <person name="Pauvert C."/>
            <person name="Hitch T.C.A."/>
            <person name="Clavel T."/>
        </authorList>
    </citation>
    <scope>NUCLEOTIDE SEQUENCE [LARGE SCALE GENOMIC DNA]</scope>
    <source>
        <strain evidence="2 3">CLA-SR-H021</strain>
    </source>
</reference>
<evidence type="ECO:0000256" key="1">
    <source>
        <dbReference type="SAM" id="MobiDB-lite"/>
    </source>
</evidence>
<feature type="compositionally biased region" description="Polar residues" evidence="1">
    <location>
        <begin position="31"/>
        <end position="45"/>
    </location>
</feature>